<dbReference type="EMBL" id="JAZGZR010000018">
    <property type="protein sequence ID" value="MFK7049883.1"/>
    <property type="molecule type" value="Genomic_DNA"/>
</dbReference>
<name>A0ABW8PQ36_9FLAO</name>
<evidence type="ECO:0000313" key="2">
    <source>
        <dbReference type="EMBL" id="MFK7049883.1"/>
    </source>
</evidence>
<dbReference type="SUPFAM" id="SSF55166">
    <property type="entry name" value="Hedgehog/DD-peptidase"/>
    <property type="match status" value="1"/>
</dbReference>
<dbReference type="Pfam" id="PF13539">
    <property type="entry name" value="Peptidase_M15_4"/>
    <property type="match status" value="1"/>
</dbReference>
<dbReference type="Proteomes" id="UP001621813">
    <property type="component" value="Unassembled WGS sequence"/>
</dbReference>
<dbReference type="RefSeq" id="WP_405322636.1">
    <property type="nucleotide sequence ID" value="NZ_JAZGZR010000018.1"/>
</dbReference>
<keyword evidence="3" id="KW-1185">Reference proteome</keyword>
<protein>
    <submittedName>
        <fullName evidence="2">M15 family metallopeptidase</fullName>
    </submittedName>
</protein>
<evidence type="ECO:0000259" key="1">
    <source>
        <dbReference type="Pfam" id="PF13539"/>
    </source>
</evidence>
<dbReference type="CDD" id="cd14845">
    <property type="entry name" value="L-Ala-D-Glu_peptidase_like"/>
    <property type="match status" value="1"/>
</dbReference>
<dbReference type="InterPro" id="IPR009045">
    <property type="entry name" value="Zn_M74/Hedgehog-like"/>
</dbReference>
<organism evidence="2 3">
    <name type="scientific">Flavobacterium davisii</name>
    <dbReference type="NCBI Taxonomy" id="2906077"/>
    <lineage>
        <taxon>Bacteria</taxon>
        <taxon>Pseudomonadati</taxon>
        <taxon>Bacteroidota</taxon>
        <taxon>Flavobacteriia</taxon>
        <taxon>Flavobacteriales</taxon>
        <taxon>Flavobacteriaceae</taxon>
        <taxon>Flavobacterium</taxon>
    </lineage>
</organism>
<comment type="caution">
    <text evidence="2">The sequence shown here is derived from an EMBL/GenBank/DDBJ whole genome shotgun (WGS) entry which is preliminary data.</text>
</comment>
<gene>
    <name evidence="2" type="ORF">V3Q77_08275</name>
</gene>
<dbReference type="Gene3D" id="3.30.1380.10">
    <property type="match status" value="1"/>
</dbReference>
<accession>A0ABW8PQ36</accession>
<dbReference type="InterPro" id="IPR039561">
    <property type="entry name" value="Peptidase_M15C"/>
</dbReference>
<evidence type="ECO:0000313" key="3">
    <source>
        <dbReference type="Proteomes" id="UP001621813"/>
    </source>
</evidence>
<feature type="domain" description="Peptidase M15C" evidence="1">
    <location>
        <begin position="66"/>
        <end position="134"/>
    </location>
</feature>
<proteinExistence type="predicted"/>
<sequence length="159" mass="18768">MDKVTLERIDQIHPILRADLKNDYLFINSQLPKNVRLRFTFTYRSIDEQNDLYAQGRTKPGKIVTNAKGGQSMHNYGLAFDIVLLFDYDNNESFETANWDLNEIFMKVVNYFKAKGWEWGGDWKRFKDYPHFQMTFGNDLKKLKAMPTIIDNGLKYPKL</sequence>
<reference evidence="2 3" key="1">
    <citation type="submission" date="2024-02" db="EMBL/GenBank/DDBJ databases">
        <title>Comparative Genomic Analysis of Flavobacterium Species Causing Columnaris Disease of Freshwater Fish in Thailand: Insights into Virulence and Resistance Mechanisms.</title>
        <authorList>
            <person name="Nguyen D."/>
            <person name="Chokmangmeepisarn P."/>
            <person name="Khianchaikhan K."/>
            <person name="Morishita M."/>
            <person name="Bunnoy A."/>
            <person name="Rodkhum C."/>
        </authorList>
    </citation>
    <scope>NUCLEOTIDE SEQUENCE [LARGE SCALE GENOMIC DNA]</scope>
    <source>
        <strain evidence="2 3">KCRT2007</strain>
    </source>
</reference>